<gene>
    <name evidence="4" type="ORF">SI859A1_00665</name>
</gene>
<protein>
    <submittedName>
        <fullName evidence="4">Periplasmic mannitol-binding protein</fullName>
    </submittedName>
</protein>
<evidence type="ECO:0000256" key="1">
    <source>
        <dbReference type="ARBA" id="ARBA00022729"/>
    </source>
</evidence>
<evidence type="ECO:0000313" key="4">
    <source>
        <dbReference type="EMBL" id="EAS50545.1"/>
    </source>
</evidence>
<dbReference type="Pfam" id="PF03480">
    <property type="entry name" value="DctP"/>
    <property type="match status" value="1"/>
</dbReference>
<dbReference type="NCBIfam" id="NF037995">
    <property type="entry name" value="TRAP_S1"/>
    <property type="match status" value="1"/>
</dbReference>
<dbReference type="Gene3D" id="3.40.190.10">
    <property type="entry name" value="Periplasmic binding protein-like II"/>
    <property type="match status" value="1"/>
</dbReference>
<name>Q1YKH8_AURMS</name>
<dbReference type="InterPro" id="IPR026289">
    <property type="entry name" value="SBP_TakP-like"/>
</dbReference>
<dbReference type="InterPro" id="IPR041722">
    <property type="entry name" value="TakP/all3028"/>
</dbReference>
<dbReference type="GO" id="GO:0015849">
    <property type="term" value="P:organic acid transport"/>
    <property type="evidence" value="ECO:0007669"/>
    <property type="project" value="InterPro"/>
</dbReference>
<feature type="binding site" evidence="2">
    <location>
        <position position="195"/>
    </location>
    <ligand>
        <name>substrate</name>
    </ligand>
</feature>
<evidence type="ECO:0000256" key="3">
    <source>
        <dbReference type="PIRSR" id="PIRSR039026-2"/>
    </source>
</evidence>
<dbReference type="GO" id="GO:0031317">
    <property type="term" value="C:tripartite ATP-independent periplasmic transporter complex"/>
    <property type="evidence" value="ECO:0007669"/>
    <property type="project" value="InterPro"/>
</dbReference>
<dbReference type="GO" id="GO:0055085">
    <property type="term" value="P:transmembrane transport"/>
    <property type="evidence" value="ECO:0007669"/>
    <property type="project" value="InterPro"/>
</dbReference>
<keyword evidence="5" id="KW-1185">Reference proteome</keyword>
<dbReference type="PANTHER" id="PTHR33376">
    <property type="match status" value="1"/>
</dbReference>
<keyword evidence="3" id="KW-0479">Metal-binding</keyword>
<dbReference type="Proteomes" id="UP000000321">
    <property type="component" value="Unassembled WGS sequence"/>
</dbReference>
<dbReference type="PIRSF" id="PIRSF039026">
    <property type="entry name" value="SiaP"/>
    <property type="match status" value="1"/>
</dbReference>
<evidence type="ECO:0000313" key="5">
    <source>
        <dbReference type="Proteomes" id="UP000000321"/>
    </source>
</evidence>
<sequence>MLTIPRDGWREDPASMDLSRRRGGALHSGRHLMDRRKFIGGAAKGAIGAGVAGLGASSLAAPAIAQERPQIQWRLTSSFPKSLDTLYGTAEALADHVREISDGQFDIQLFAAGEIVPGGQVLDAVQGGTVELGHTASYYYVGKNPAFAFGTAVPFGLNARQQNAWFYEGGGNELLNEFYAKSGVHAMPAGNTGAQMGGWYRKEINSVEDLKGLKLRIAGLAGRVVEKLGVVPQQIAAGDIYAALERGTLDAVEFVGPYDDEKLGFYRVAPYYYYPAWWEGGAALHLMVNADKWNSLPDSYKAMLNAASRAVNCSMMASYDYRNPLALKRLAEGGAQLRPFSQEIMQASFAAAQELHEEIASENEDYRKLMESQNAFKRDAYLWSQISEYTFDTFMMVKQREGAL</sequence>
<keyword evidence="1" id="KW-0732">Signal</keyword>
<dbReference type="InterPro" id="IPR006311">
    <property type="entry name" value="TAT_signal"/>
</dbReference>
<dbReference type="InterPro" id="IPR038404">
    <property type="entry name" value="TRAP_DctP_sf"/>
</dbReference>
<dbReference type="EMBL" id="AAPJ01000002">
    <property type="protein sequence ID" value="EAS50545.1"/>
    <property type="molecule type" value="Genomic_DNA"/>
</dbReference>
<dbReference type="InterPro" id="IPR018389">
    <property type="entry name" value="DctP_fam"/>
</dbReference>
<dbReference type="GO" id="GO:0043177">
    <property type="term" value="F:organic acid binding"/>
    <property type="evidence" value="ECO:0007669"/>
    <property type="project" value="InterPro"/>
</dbReference>
<feature type="binding site" evidence="3">
    <location>
        <position position="279"/>
    </location>
    <ligand>
        <name>substrate</name>
    </ligand>
</feature>
<dbReference type="GO" id="GO:0046872">
    <property type="term" value="F:metal ion binding"/>
    <property type="evidence" value="ECO:0007669"/>
    <property type="project" value="UniProtKB-KW"/>
</dbReference>
<evidence type="ECO:0000256" key="2">
    <source>
        <dbReference type="PIRSR" id="PIRSR039026-1"/>
    </source>
</evidence>
<feature type="binding site" evidence="3">
    <location>
        <position position="254"/>
    </location>
    <ligand>
        <name>Na(+)</name>
        <dbReference type="ChEBI" id="CHEBI:29101"/>
    </ligand>
</feature>
<dbReference type="CDD" id="cd13682">
    <property type="entry name" value="PBP2_TRAP_alpha-ketoacid"/>
    <property type="match status" value="1"/>
</dbReference>
<accession>Q1YKH8</accession>
<dbReference type="HOGENOM" id="CLU_036176_0_1_5"/>
<feature type="binding site" evidence="2">
    <location>
        <position position="216"/>
    </location>
    <ligand>
        <name>substrate</name>
    </ligand>
</feature>
<comment type="caution">
    <text evidence="4">The sequence shown here is derived from an EMBL/GenBank/DDBJ whole genome shotgun (WGS) entry which is preliminary data.</text>
</comment>
<dbReference type="Gene3D" id="3.40.190.170">
    <property type="entry name" value="Bacterial extracellular solute-binding protein, family 7"/>
    <property type="match status" value="1"/>
</dbReference>
<proteinExistence type="predicted"/>
<feature type="binding site" evidence="3">
    <location>
        <position position="253"/>
    </location>
    <ligand>
        <name>substrate</name>
    </ligand>
</feature>
<dbReference type="PROSITE" id="PS51318">
    <property type="entry name" value="TAT"/>
    <property type="match status" value="1"/>
</dbReference>
<reference evidence="4 5" key="1">
    <citation type="journal article" date="2008" name="Appl. Environ. Microbiol.">
        <title>Genomic insights into Mn(II) oxidation by the marine alphaproteobacterium Aurantimonas sp. strain SI85-9A1.</title>
        <authorList>
            <person name="Dick G.J."/>
            <person name="Podell S."/>
            <person name="Johnson H.A."/>
            <person name="Rivera-Espinoza Y."/>
            <person name="Bernier-Latmani R."/>
            <person name="McCarthy J.K."/>
            <person name="Torpey J.W."/>
            <person name="Clement B.G."/>
            <person name="Gaasterland T."/>
            <person name="Tebo B.M."/>
        </authorList>
    </citation>
    <scope>NUCLEOTIDE SEQUENCE [LARGE SCALE GENOMIC DNA]</scope>
    <source>
        <strain evidence="4 5">SI85-9A1</strain>
    </source>
</reference>
<dbReference type="BioCyc" id="AURANTIMONAS:SI859A1_00665-MONOMER"/>
<organism evidence="4 5">
    <name type="scientific">Aurantimonas manganoxydans (strain ATCC BAA-1229 / DSM 21871 / SI85-9A1)</name>
    <dbReference type="NCBI Taxonomy" id="287752"/>
    <lineage>
        <taxon>Bacteria</taxon>
        <taxon>Pseudomonadati</taxon>
        <taxon>Pseudomonadota</taxon>
        <taxon>Alphaproteobacteria</taxon>
        <taxon>Hyphomicrobiales</taxon>
        <taxon>Aurantimonadaceae</taxon>
        <taxon>Aurantimonas</taxon>
    </lineage>
</organism>
<dbReference type="AlphaFoldDB" id="Q1YKH8"/>
<dbReference type="PANTHER" id="PTHR33376:SF5">
    <property type="entry name" value="EXTRACYTOPLASMIC SOLUTE RECEPTOR PROTEIN"/>
    <property type="match status" value="1"/>
</dbReference>